<dbReference type="Proteomes" id="UP000079169">
    <property type="component" value="Unplaced"/>
</dbReference>
<dbReference type="Pfam" id="PF13909">
    <property type="entry name" value="zf-H2C2_5"/>
    <property type="match status" value="1"/>
</dbReference>
<dbReference type="GeneID" id="113470540"/>
<accession>A0A3Q0JDQ7</accession>
<dbReference type="RefSeq" id="XP_026684855.1">
    <property type="nucleotide sequence ID" value="XM_026829054.1"/>
</dbReference>
<dbReference type="KEGG" id="dci:113470540"/>
<keyword evidence="3" id="KW-1185">Reference proteome</keyword>
<dbReference type="SMART" id="SM00355">
    <property type="entry name" value="ZnF_C2H2"/>
    <property type="match status" value="2"/>
</dbReference>
<dbReference type="InterPro" id="IPR036236">
    <property type="entry name" value="Znf_C2H2_sf"/>
</dbReference>
<dbReference type="AlphaFoldDB" id="A0A3Q0JDQ7"/>
<protein>
    <submittedName>
        <fullName evidence="4">Longitudinals lacking protein, isoforms A/B/D/L-like</fullName>
    </submittedName>
</protein>
<evidence type="ECO:0000259" key="2">
    <source>
        <dbReference type="PROSITE" id="PS50157"/>
    </source>
</evidence>
<dbReference type="PaxDb" id="121845-A0A3Q0JDQ7"/>
<feature type="domain" description="C2H2-type" evidence="2">
    <location>
        <begin position="32"/>
        <end position="59"/>
    </location>
</feature>
<proteinExistence type="predicted"/>
<dbReference type="PROSITE" id="PS50157">
    <property type="entry name" value="ZINC_FINGER_C2H2_2"/>
    <property type="match status" value="1"/>
</dbReference>
<reference evidence="4" key="1">
    <citation type="submission" date="2025-08" db="UniProtKB">
        <authorList>
            <consortium name="RefSeq"/>
        </authorList>
    </citation>
    <scope>IDENTIFICATION</scope>
</reference>
<keyword evidence="1" id="KW-0479">Metal-binding</keyword>
<name>A0A3Q0JDQ7_DIACI</name>
<dbReference type="Pfam" id="PF00096">
    <property type="entry name" value="zf-C2H2"/>
    <property type="match status" value="1"/>
</dbReference>
<gene>
    <name evidence="4" type="primary">LOC113470540</name>
</gene>
<dbReference type="STRING" id="121845.A0A3Q0JDQ7"/>
<organism evidence="3 4">
    <name type="scientific">Diaphorina citri</name>
    <name type="common">Asian citrus psyllid</name>
    <dbReference type="NCBI Taxonomy" id="121845"/>
    <lineage>
        <taxon>Eukaryota</taxon>
        <taxon>Metazoa</taxon>
        <taxon>Ecdysozoa</taxon>
        <taxon>Arthropoda</taxon>
        <taxon>Hexapoda</taxon>
        <taxon>Insecta</taxon>
        <taxon>Pterygota</taxon>
        <taxon>Neoptera</taxon>
        <taxon>Paraneoptera</taxon>
        <taxon>Hemiptera</taxon>
        <taxon>Sternorrhyncha</taxon>
        <taxon>Psylloidea</taxon>
        <taxon>Psyllidae</taxon>
        <taxon>Diaphorininae</taxon>
        <taxon>Diaphorina</taxon>
    </lineage>
</organism>
<dbReference type="SUPFAM" id="SSF57667">
    <property type="entry name" value="beta-beta-alpha zinc fingers"/>
    <property type="match status" value="1"/>
</dbReference>
<dbReference type="InterPro" id="IPR013087">
    <property type="entry name" value="Znf_C2H2_type"/>
</dbReference>
<evidence type="ECO:0000313" key="3">
    <source>
        <dbReference type="Proteomes" id="UP000079169"/>
    </source>
</evidence>
<dbReference type="Gene3D" id="3.30.160.60">
    <property type="entry name" value="Classic Zinc Finger"/>
    <property type="match status" value="1"/>
</dbReference>
<keyword evidence="1" id="KW-0863">Zinc-finger</keyword>
<evidence type="ECO:0000313" key="4">
    <source>
        <dbReference type="RefSeq" id="XP_026684855.1"/>
    </source>
</evidence>
<keyword evidence="1" id="KW-0862">Zinc</keyword>
<evidence type="ECO:0000256" key="1">
    <source>
        <dbReference type="PROSITE-ProRule" id="PRU00042"/>
    </source>
</evidence>
<sequence>MSSQNLQVHFCGLFPESFLTWSNLKPNLNGMFACDLCDKEYKYKRNLYSHKKDECGQEPRFQCPQCSYRTKRKGNLKSHLAIRHECYLDDSANC</sequence>
<dbReference type="GO" id="GO:0008270">
    <property type="term" value="F:zinc ion binding"/>
    <property type="evidence" value="ECO:0007669"/>
    <property type="project" value="UniProtKB-KW"/>
</dbReference>